<name>A0A2Z7C6P4_9LAMI</name>
<gene>
    <name evidence="1" type="ORF">F511_38566</name>
</gene>
<organism evidence="1 2">
    <name type="scientific">Dorcoceras hygrometricum</name>
    <dbReference type="NCBI Taxonomy" id="472368"/>
    <lineage>
        <taxon>Eukaryota</taxon>
        <taxon>Viridiplantae</taxon>
        <taxon>Streptophyta</taxon>
        <taxon>Embryophyta</taxon>
        <taxon>Tracheophyta</taxon>
        <taxon>Spermatophyta</taxon>
        <taxon>Magnoliopsida</taxon>
        <taxon>eudicotyledons</taxon>
        <taxon>Gunneridae</taxon>
        <taxon>Pentapetalae</taxon>
        <taxon>asterids</taxon>
        <taxon>lamiids</taxon>
        <taxon>Lamiales</taxon>
        <taxon>Gesneriaceae</taxon>
        <taxon>Didymocarpoideae</taxon>
        <taxon>Trichosporeae</taxon>
        <taxon>Loxocarpinae</taxon>
        <taxon>Dorcoceras</taxon>
    </lineage>
</organism>
<proteinExistence type="predicted"/>
<keyword evidence="2" id="KW-1185">Reference proteome</keyword>
<dbReference type="EMBL" id="KQ999024">
    <property type="protein sequence ID" value="KZV42492.1"/>
    <property type="molecule type" value="Genomic_DNA"/>
</dbReference>
<sequence length="130" mass="14814">MAAIFSYQQTRFRFLHPKSSYPPTQQPHKICLKQRIPRKGQLVSKMGCAESASLSELDKKLEEELIGMERLSENCKEIGGIVELLECLEMEAIMGEDKGIEASDYHRRADIFDKSSRVFLALKERSSSCD</sequence>
<dbReference type="PANTHER" id="PTHR37758">
    <property type="entry name" value="OS03G0334300 PROTEIN"/>
    <property type="match status" value="1"/>
</dbReference>
<protein>
    <submittedName>
        <fullName evidence="1">Voltage-dependent T-type calcium channel subunit alpha-1I</fullName>
    </submittedName>
</protein>
<reference evidence="1 2" key="1">
    <citation type="journal article" date="2015" name="Proc. Natl. Acad. Sci. U.S.A.">
        <title>The resurrection genome of Boea hygrometrica: A blueprint for survival of dehydration.</title>
        <authorList>
            <person name="Xiao L."/>
            <person name="Yang G."/>
            <person name="Zhang L."/>
            <person name="Yang X."/>
            <person name="Zhao S."/>
            <person name="Ji Z."/>
            <person name="Zhou Q."/>
            <person name="Hu M."/>
            <person name="Wang Y."/>
            <person name="Chen M."/>
            <person name="Xu Y."/>
            <person name="Jin H."/>
            <person name="Xiao X."/>
            <person name="Hu G."/>
            <person name="Bao F."/>
            <person name="Hu Y."/>
            <person name="Wan P."/>
            <person name="Li L."/>
            <person name="Deng X."/>
            <person name="Kuang T."/>
            <person name="Xiang C."/>
            <person name="Zhu J.K."/>
            <person name="Oliver M.J."/>
            <person name="He Y."/>
        </authorList>
    </citation>
    <scope>NUCLEOTIDE SEQUENCE [LARGE SCALE GENOMIC DNA]</scope>
    <source>
        <strain evidence="2">cv. XS01</strain>
    </source>
</reference>
<dbReference type="GO" id="GO:0009507">
    <property type="term" value="C:chloroplast"/>
    <property type="evidence" value="ECO:0007669"/>
    <property type="project" value="TreeGrafter"/>
</dbReference>
<evidence type="ECO:0000313" key="2">
    <source>
        <dbReference type="Proteomes" id="UP000250235"/>
    </source>
</evidence>
<accession>A0A2Z7C6P4</accession>
<dbReference type="PANTHER" id="PTHR37758:SF1">
    <property type="entry name" value="OS03G0334300 PROTEIN"/>
    <property type="match status" value="1"/>
</dbReference>
<dbReference type="OrthoDB" id="1576084at2759"/>
<dbReference type="Proteomes" id="UP000250235">
    <property type="component" value="Unassembled WGS sequence"/>
</dbReference>
<evidence type="ECO:0000313" key="1">
    <source>
        <dbReference type="EMBL" id="KZV42492.1"/>
    </source>
</evidence>
<dbReference type="AlphaFoldDB" id="A0A2Z7C6P4"/>